<dbReference type="InterPro" id="IPR023562">
    <property type="entry name" value="ClpP/TepA"/>
</dbReference>
<dbReference type="EMBL" id="LR797258">
    <property type="protein sequence ID" value="CAB4197545.1"/>
    <property type="molecule type" value="Genomic_DNA"/>
</dbReference>
<dbReference type="GO" id="GO:0006508">
    <property type="term" value="P:proteolysis"/>
    <property type="evidence" value="ECO:0007669"/>
    <property type="project" value="UniProtKB-KW"/>
</dbReference>
<protein>
    <submittedName>
        <fullName evidence="6">ClpP Protease subunit of ATP-dependent Clp proteases</fullName>
    </submittedName>
</protein>
<evidence type="ECO:0000313" key="4">
    <source>
        <dbReference type="EMBL" id="CAB4197545.1"/>
    </source>
</evidence>
<name>A0A6J7XLB4_9CAUD</name>
<dbReference type="InterPro" id="IPR001907">
    <property type="entry name" value="ClpP"/>
</dbReference>
<keyword evidence="6" id="KW-0645">Protease</keyword>
<comment type="similarity">
    <text evidence="1">Belongs to the peptidase S14 family.</text>
</comment>
<dbReference type="EMBL" id="LR798456">
    <property type="protein sequence ID" value="CAB5238040.1"/>
    <property type="molecule type" value="Genomic_DNA"/>
</dbReference>
<evidence type="ECO:0000313" key="6">
    <source>
        <dbReference type="EMBL" id="CAB5238040.1"/>
    </source>
</evidence>
<evidence type="ECO:0000256" key="1">
    <source>
        <dbReference type="ARBA" id="ARBA00007039"/>
    </source>
</evidence>
<dbReference type="InterPro" id="IPR029045">
    <property type="entry name" value="ClpP/crotonase-like_dom_sf"/>
</dbReference>
<dbReference type="GO" id="GO:0004176">
    <property type="term" value="F:ATP-dependent peptidase activity"/>
    <property type="evidence" value="ECO:0007669"/>
    <property type="project" value="InterPro"/>
</dbReference>
<dbReference type="EMBL" id="LR797371">
    <property type="protein sequence ID" value="CAB4211394.1"/>
    <property type="molecule type" value="Genomic_DNA"/>
</dbReference>
<dbReference type="CDD" id="cd07016">
    <property type="entry name" value="S14_ClpP_1"/>
    <property type="match status" value="1"/>
</dbReference>
<evidence type="ECO:0000313" key="2">
    <source>
        <dbReference type="EMBL" id="CAB4176476.1"/>
    </source>
</evidence>
<dbReference type="Gene3D" id="3.90.226.10">
    <property type="entry name" value="2-enoyl-CoA Hydratase, Chain A, domain 1"/>
    <property type="match status" value="1"/>
</dbReference>
<dbReference type="SUPFAM" id="SSF52096">
    <property type="entry name" value="ClpP/crotonase"/>
    <property type="match status" value="1"/>
</dbReference>
<dbReference type="NCBIfam" id="NF045542">
    <property type="entry name" value="Clp_rel_HeadMat"/>
    <property type="match status" value="1"/>
</dbReference>
<organism evidence="6">
    <name type="scientific">uncultured Caudovirales phage</name>
    <dbReference type="NCBI Taxonomy" id="2100421"/>
    <lineage>
        <taxon>Viruses</taxon>
        <taxon>Duplodnaviria</taxon>
        <taxon>Heunggongvirae</taxon>
        <taxon>Uroviricota</taxon>
        <taxon>Caudoviricetes</taxon>
        <taxon>Peduoviridae</taxon>
        <taxon>Maltschvirus</taxon>
        <taxon>Maltschvirus maltsch</taxon>
    </lineage>
</organism>
<sequence>MTDTISLYGDIGDSWWGEGITGTAVRNSLQELDRNVNKHTVRINSMGGDVGEGLTIMNLLRAHSAALRLTNPNFKLQTVVDGYAMSSASVIFMAGDERHVALGGIVMIHDAWSYCGGNSEEMRKAADTLDKLSANAADIYAALCVSAKDRTSTYYRDLMQAETYLTGEEAVNIGLATSVDKGIEAVLLANFTPENMKGRDSQGNSKYVAAMTTKRQHIYNTPRNTKQYLDHQAALNLLKLTAIELGTSLTGKI</sequence>
<keyword evidence="6" id="KW-0378">Hydrolase</keyword>
<evidence type="ECO:0000313" key="5">
    <source>
        <dbReference type="EMBL" id="CAB4211394.1"/>
    </source>
</evidence>
<dbReference type="EMBL" id="LR797025">
    <property type="protein sequence ID" value="CAB4182934.1"/>
    <property type="molecule type" value="Genomic_DNA"/>
</dbReference>
<proteinExistence type="inferred from homology"/>
<dbReference type="EMBL" id="LR796941">
    <property type="protein sequence ID" value="CAB4176476.1"/>
    <property type="molecule type" value="Genomic_DNA"/>
</dbReference>
<dbReference type="Pfam" id="PF00574">
    <property type="entry name" value="CLP_protease"/>
    <property type="match status" value="1"/>
</dbReference>
<evidence type="ECO:0000313" key="3">
    <source>
        <dbReference type="EMBL" id="CAB4182934.1"/>
    </source>
</evidence>
<reference evidence="6" key="1">
    <citation type="submission" date="2020-05" db="EMBL/GenBank/DDBJ databases">
        <authorList>
            <person name="Chiriac C."/>
            <person name="Salcher M."/>
            <person name="Ghai R."/>
            <person name="Kavagutti S V."/>
        </authorList>
    </citation>
    <scope>NUCLEOTIDE SEQUENCE</scope>
</reference>
<gene>
    <name evidence="3" type="ORF">UFOVP1076_31</name>
    <name evidence="4" type="ORF">UFOVP1314_14</name>
    <name evidence="5" type="ORF">UFOVP1427_57</name>
    <name evidence="6" type="ORF">UFOVP1523_61</name>
    <name evidence="2" type="ORF">UFOVP991_31</name>
</gene>
<dbReference type="GO" id="GO:0004252">
    <property type="term" value="F:serine-type endopeptidase activity"/>
    <property type="evidence" value="ECO:0007669"/>
    <property type="project" value="InterPro"/>
</dbReference>
<accession>A0A6J7XLB4</accession>
<dbReference type="PRINTS" id="PR00127">
    <property type="entry name" value="CLPPROTEASEP"/>
</dbReference>